<evidence type="ECO:0000256" key="1">
    <source>
        <dbReference type="SAM" id="SignalP"/>
    </source>
</evidence>
<dbReference type="SUPFAM" id="SSF49785">
    <property type="entry name" value="Galactose-binding domain-like"/>
    <property type="match status" value="1"/>
</dbReference>
<reference evidence="3" key="1">
    <citation type="journal article" date="2019" name="Int. J. Syst. Evol. Microbiol.">
        <title>The Global Catalogue of Microorganisms (GCM) 10K type strain sequencing project: providing services to taxonomists for standard genome sequencing and annotation.</title>
        <authorList>
            <consortium name="The Broad Institute Genomics Platform"/>
            <consortium name="The Broad Institute Genome Sequencing Center for Infectious Disease"/>
            <person name="Wu L."/>
            <person name="Ma J."/>
        </authorList>
    </citation>
    <scope>NUCLEOTIDE SEQUENCE [LARGE SCALE GENOMIC DNA]</scope>
    <source>
        <strain evidence="3">CCUG 55585</strain>
    </source>
</reference>
<evidence type="ECO:0000313" key="3">
    <source>
        <dbReference type="Proteomes" id="UP001597110"/>
    </source>
</evidence>
<name>A0ABW2YHT9_9GAMM</name>
<accession>A0ABW2YHT9</accession>
<keyword evidence="1" id="KW-0732">Signal</keyword>
<dbReference type="Gene3D" id="2.60.40.10">
    <property type="entry name" value="Immunoglobulins"/>
    <property type="match status" value="1"/>
</dbReference>
<keyword evidence="3" id="KW-1185">Reference proteome</keyword>
<dbReference type="InterPro" id="IPR013783">
    <property type="entry name" value="Ig-like_fold"/>
</dbReference>
<evidence type="ECO:0008006" key="4">
    <source>
        <dbReference type="Google" id="ProtNLM"/>
    </source>
</evidence>
<feature type="chain" id="PRO_5046243266" description="F5/8 type C domain-containing protein" evidence="1">
    <location>
        <begin position="38"/>
        <end position="716"/>
    </location>
</feature>
<comment type="caution">
    <text evidence="2">The sequence shown here is derived from an EMBL/GenBank/DDBJ whole genome shotgun (WGS) entry which is preliminary data.</text>
</comment>
<organism evidence="2 3">
    <name type="scientific">Lysobacter brunescens</name>
    <dbReference type="NCBI Taxonomy" id="262323"/>
    <lineage>
        <taxon>Bacteria</taxon>
        <taxon>Pseudomonadati</taxon>
        <taxon>Pseudomonadota</taxon>
        <taxon>Gammaproteobacteria</taxon>
        <taxon>Lysobacterales</taxon>
        <taxon>Lysobacteraceae</taxon>
        <taxon>Lysobacter</taxon>
    </lineage>
</organism>
<gene>
    <name evidence="2" type="ORF">ACFQ0E_17880</name>
</gene>
<sequence>MTLALPIPRRSWRRHFAHTTCAVAIALLGITALQAQAAGPEARQLRAAGETVDDPKEEGDPALGWRRTTITAMDDDTGKDFSTEIYQITGERGVALAPIPEQIREELITELAAAEKGEDVTFALNAPIMDEIQKSLELGEPTDALIAYSKLDTLESDPNARGPFGSCSDKTYSRSKTFQFATPLSHSTNLGNGFTGTVSVTGSSSVNAIGQVQVNLKRTKVFWVCIPYGVRMGHVRATGNLSLDEEITLNGTINYANPNLFDYQIAKPNLGGFSFWIGPIPVYIGFNLPITVGAKLEASATAQLQYRAGHRLSGSFDYLCTTNNCTGWNNIVQTQTNPVSNPVGLGASVRVKPTVYADVGVRGYLYSESVAYAQVGVRGLLHGDLWGYYGNTCGDANQDGTFETVNALTFDLDWQLAITGKADTFFTSAWQGTIWQSQKYHIGFWLLDSGSALTPMIERTRVMGDLGTNAIFPQNTPVNFKLRMRPCWPYADAVDYSMNWGDGAISGHTGAPATASHTWSTQGNANLSLTAFRDAHGRVFGSGRTTTKAASIVFIPVNKAPTATAYASSTYCDLSAAPLIAARKRTTMRITDGSQLTCNSPKFVRDSNLTTAWMNSAWITAAAPQWLELRWTAPVPVTSMKIHSDAGWGNGPLDYDIEYWNGSVWVKVAIVRGNTDSLMEHTFMPNQFQTSKLRVLVFQGPFEEPGTVRINEIEVY</sequence>
<dbReference type="InterPro" id="IPR008979">
    <property type="entry name" value="Galactose-bd-like_sf"/>
</dbReference>
<dbReference type="EMBL" id="JBHTIF010000005">
    <property type="protein sequence ID" value="MFD0727468.1"/>
    <property type="molecule type" value="Genomic_DNA"/>
</dbReference>
<evidence type="ECO:0000313" key="2">
    <source>
        <dbReference type="EMBL" id="MFD0727468.1"/>
    </source>
</evidence>
<dbReference type="RefSeq" id="WP_386826160.1">
    <property type="nucleotide sequence ID" value="NZ_JBHTIF010000005.1"/>
</dbReference>
<dbReference type="Gene3D" id="2.60.120.260">
    <property type="entry name" value="Galactose-binding domain-like"/>
    <property type="match status" value="1"/>
</dbReference>
<proteinExistence type="predicted"/>
<protein>
    <recommendedName>
        <fullName evidence="4">F5/8 type C domain-containing protein</fullName>
    </recommendedName>
</protein>
<feature type="signal peptide" evidence="1">
    <location>
        <begin position="1"/>
        <end position="37"/>
    </location>
</feature>
<dbReference type="Proteomes" id="UP001597110">
    <property type="component" value="Unassembled WGS sequence"/>
</dbReference>